<dbReference type="InterPro" id="IPR012334">
    <property type="entry name" value="Pectin_lyas_fold"/>
</dbReference>
<evidence type="ECO:0000256" key="10">
    <source>
        <dbReference type="SAM" id="Phobius"/>
    </source>
</evidence>
<sequence>MRLHLQHRRIPRPRTALRSEETLLHTRSHHLVAQEAPPVGASRLGQREEVPCRGPKHAHNRPPPWVPSGVDRPYLVPAALPNHTVHGTVHVGITLQDSVNPKPLIVGIAEELPRQLARLWETWWSVHFRVDSGGVLRLPDPIASGAVMSADCTPLGNPKRKRIPAQRSFFLVVLLLVLAAVQSAAQQGKRYSVMDFYAAGDGSTDDAKAFAATWNATCGDSYSPTMVIPGGKTFLLSQIRLNGPCKSPVTVELDGKIVAPNFIWTTAAANLLTFYRINNLTVNGSGQIDGNGDIWWTCYNQKKCHVRPILLAFASCNNLDVKNIHLKDSPDKHMTLFRCSQVQVNNVSVRAPGDSPNTDGINMAFSDHVSISNCSIQTGDDCVSILSGTSDVVVTNSMCGPGHGISVGSLGADGATALVERITVSNCSFSKTMTGVRIKSWQGGNGKANGFLFENLNMTDVQFPIDIDQFYCPQGNCPQQDSAVAISDAKFINIQGTSSNPEAIQILCSKSVQCHGIYLYNVNLTCSGHTAQARATILNAYGTIGGQVKPQVQFLGA</sequence>
<protein>
    <recommendedName>
        <fullName evidence="13">Polygalacturonase</fullName>
    </recommendedName>
</protein>
<dbReference type="Gene3D" id="2.160.20.10">
    <property type="entry name" value="Single-stranded right-handed beta-helix, Pectin lyase-like"/>
    <property type="match status" value="1"/>
</dbReference>
<feature type="active site" evidence="8">
    <location>
        <position position="403"/>
    </location>
</feature>
<organism evidence="11 12">
    <name type="scientific">Lolium multiflorum</name>
    <name type="common">Italian ryegrass</name>
    <name type="synonym">Lolium perenne subsp. multiflorum</name>
    <dbReference type="NCBI Taxonomy" id="4521"/>
    <lineage>
        <taxon>Eukaryota</taxon>
        <taxon>Viridiplantae</taxon>
        <taxon>Streptophyta</taxon>
        <taxon>Embryophyta</taxon>
        <taxon>Tracheophyta</taxon>
        <taxon>Spermatophyta</taxon>
        <taxon>Magnoliopsida</taxon>
        <taxon>Liliopsida</taxon>
        <taxon>Poales</taxon>
        <taxon>Poaceae</taxon>
        <taxon>BOP clade</taxon>
        <taxon>Pooideae</taxon>
        <taxon>Poodae</taxon>
        <taxon>Poeae</taxon>
        <taxon>Poeae Chloroplast Group 2 (Poeae type)</taxon>
        <taxon>Loliodinae</taxon>
        <taxon>Loliinae</taxon>
        <taxon>Lolium</taxon>
    </lineage>
</organism>
<keyword evidence="12" id="KW-1185">Reference proteome</keyword>
<dbReference type="Proteomes" id="UP001231189">
    <property type="component" value="Unassembled WGS sequence"/>
</dbReference>
<dbReference type="InterPro" id="IPR011050">
    <property type="entry name" value="Pectin_lyase_fold/virulence"/>
</dbReference>
<evidence type="ECO:0008006" key="13">
    <source>
        <dbReference type="Google" id="ProtNLM"/>
    </source>
</evidence>
<evidence type="ECO:0000256" key="6">
    <source>
        <dbReference type="ARBA" id="ARBA00023295"/>
    </source>
</evidence>
<keyword evidence="6 9" id="KW-0326">Glycosidase</keyword>
<dbReference type="SUPFAM" id="SSF51126">
    <property type="entry name" value="Pectin lyase-like"/>
    <property type="match status" value="1"/>
</dbReference>
<keyword evidence="4" id="KW-0964">Secreted</keyword>
<dbReference type="InterPro" id="IPR006626">
    <property type="entry name" value="PbH1"/>
</dbReference>
<accession>A0AAD8WJR5</accession>
<dbReference type="InterPro" id="IPR000743">
    <property type="entry name" value="Glyco_hydro_28"/>
</dbReference>
<dbReference type="PANTHER" id="PTHR31375">
    <property type="match status" value="1"/>
</dbReference>
<gene>
    <name evidence="11" type="ORF">QYE76_050599</name>
</gene>
<dbReference type="AlphaFoldDB" id="A0AAD8WJR5"/>
<evidence type="ECO:0000313" key="11">
    <source>
        <dbReference type="EMBL" id="KAK1662440.1"/>
    </source>
</evidence>
<evidence type="ECO:0000313" key="12">
    <source>
        <dbReference type="Proteomes" id="UP001231189"/>
    </source>
</evidence>
<dbReference type="EMBL" id="JAUUTY010000003">
    <property type="protein sequence ID" value="KAK1662440.1"/>
    <property type="molecule type" value="Genomic_DNA"/>
</dbReference>
<evidence type="ECO:0000256" key="3">
    <source>
        <dbReference type="ARBA" id="ARBA00022512"/>
    </source>
</evidence>
<keyword evidence="10" id="KW-1133">Transmembrane helix</keyword>
<comment type="subcellular location">
    <subcellularLocation>
        <location evidence="1">Secreted</location>
        <location evidence="1">Cell wall</location>
    </subcellularLocation>
</comment>
<evidence type="ECO:0000256" key="4">
    <source>
        <dbReference type="ARBA" id="ARBA00022525"/>
    </source>
</evidence>
<keyword evidence="3" id="KW-0134">Cell wall</keyword>
<evidence type="ECO:0000256" key="9">
    <source>
        <dbReference type="RuleBase" id="RU361169"/>
    </source>
</evidence>
<proteinExistence type="inferred from homology"/>
<keyword evidence="10" id="KW-0472">Membrane</keyword>
<keyword evidence="5 9" id="KW-0378">Hydrolase</keyword>
<dbReference type="Pfam" id="PF00295">
    <property type="entry name" value="Glyco_hydro_28"/>
    <property type="match status" value="1"/>
</dbReference>
<evidence type="ECO:0000256" key="5">
    <source>
        <dbReference type="ARBA" id="ARBA00022801"/>
    </source>
</evidence>
<dbReference type="GO" id="GO:0071555">
    <property type="term" value="P:cell wall organization"/>
    <property type="evidence" value="ECO:0007669"/>
    <property type="project" value="UniProtKB-KW"/>
</dbReference>
<keyword evidence="7" id="KW-0961">Cell wall biogenesis/degradation</keyword>
<evidence type="ECO:0000256" key="7">
    <source>
        <dbReference type="ARBA" id="ARBA00023316"/>
    </source>
</evidence>
<dbReference type="GO" id="GO:0004650">
    <property type="term" value="F:polygalacturonase activity"/>
    <property type="evidence" value="ECO:0007669"/>
    <property type="project" value="InterPro"/>
</dbReference>
<evidence type="ECO:0000256" key="2">
    <source>
        <dbReference type="ARBA" id="ARBA00008834"/>
    </source>
</evidence>
<evidence type="ECO:0000256" key="1">
    <source>
        <dbReference type="ARBA" id="ARBA00004191"/>
    </source>
</evidence>
<evidence type="ECO:0000256" key="8">
    <source>
        <dbReference type="PROSITE-ProRule" id="PRU10052"/>
    </source>
</evidence>
<dbReference type="GO" id="GO:0005975">
    <property type="term" value="P:carbohydrate metabolic process"/>
    <property type="evidence" value="ECO:0007669"/>
    <property type="project" value="InterPro"/>
</dbReference>
<name>A0AAD8WJR5_LOLMU</name>
<comment type="similarity">
    <text evidence="2 9">Belongs to the glycosyl hydrolase 28 family.</text>
</comment>
<comment type="caution">
    <text evidence="11">The sequence shown here is derived from an EMBL/GenBank/DDBJ whole genome shotgun (WGS) entry which is preliminary data.</text>
</comment>
<dbReference type="SMART" id="SM00710">
    <property type="entry name" value="PbH1"/>
    <property type="match status" value="4"/>
</dbReference>
<feature type="transmembrane region" description="Helical" evidence="10">
    <location>
        <begin position="168"/>
        <end position="185"/>
    </location>
</feature>
<dbReference type="PROSITE" id="PS00502">
    <property type="entry name" value="POLYGALACTURONASE"/>
    <property type="match status" value="1"/>
</dbReference>
<keyword evidence="10" id="KW-0812">Transmembrane</keyword>
<reference evidence="11" key="1">
    <citation type="submission" date="2023-07" db="EMBL/GenBank/DDBJ databases">
        <title>A chromosome-level genome assembly of Lolium multiflorum.</title>
        <authorList>
            <person name="Chen Y."/>
            <person name="Copetti D."/>
            <person name="Kolliker R."/>
            <person name="Studer B."/>
        </authorList>
    </citation>
    <scope>NUCLEOTIDE SEQUENCE</scope>
    <source>
        <strain evidence="11">02402/16</strain>
        <tissue evidence="11">Leaf</tissue>
    </source>
</reference>